<sequence length="583" mass="64766">MLMAQEAEDYDPLAYRVVLHVTETGHAEVFDAVRAVLGEWLSSKGYPWTPATGLSSVGDGTTLFFTSTYRENGSQQGMRAQLTEADTGRTWRTTVTAARSVPVRGSRPGVHIAVELECLLEPGSPWPRTNPPRLIRQLVERLPVVDGDMTLDSAPLRVGPKQVDELIDVLCDPARRLPVFTAVRPPGPADVGWERELDKLARRVCGVASLYVLDAEAASVFNRALTFHRVGPGSIRTYASQVDPASVTDAGRHRVMSYRRLKNEPGAAYRILTRNGHGPAVRSSLPRTLSADAFPDIDPASWTGLRGAEETARRAVALETDDGPQPGAELRQRLRETSEALSDSLRQLERLEAELRYERQRSQSLGEEFQLAETRTDAETVDHDHTARQLSYAEQSIRELQRRLTEVNAAQEAWRGIEVADDPLSVEDFLDRLEALPFVEFSGDRGPALALDEQMKSSTWASKTWRAARALNDYGVRRAEGFDRNFREFCADPPSGVFTLPVHQVALRESDSVSTNPRMRAERELPVPPSVSLERRVFMGAHLKLDHKGTVSPRLHFHDDTAGATGKIWIGYLGRHLTTTLSN</sequence>
<evidence type="ECO:0000256" key="1">
    <source>
        <dbReference type="SAM" id="Coils"/>
    </source>
</evidence>
<accession>A0ABZ2A3G6</accession>
<reference evidence="2" key="1">
    <citation type="submission" date="2022-10" db="EMBL/GenBank/DDBJ databases">
        <title>The complete genomes of actinobacterial strains from the NBC collection.</title>
        <authorList>
            <person name="Joergensen T.S."/>
            <person name="Alvarez Arevalo M."/>
            <person name="Sterndorff E.B."/>
            <person name="Faurdal D."/>
            <person name="Vuksanovic O."/>
            <person name="Mourched A.-S."/>
            <person name="Charusanti P."/>
            <person name="Shaw S."/>
            <person name="Blin K."/>
            <person name="Weber T."/>
        </authorList>
    </citation>
    <scope>NUCLEOTIDE SEQUENCE</scope>
    <source>
        <strain evidence="2">NBC_01432</strain>
    </source>
</reference>
<feature type="coiled-coil region" evidence="1">
    <location>
        <begin position="331"/>
        <end position="410"/>
    </location>
</feature>
<gene>
    <name evidence="2" type="ORF">OG442_07855</name>
</gene>
<dbReference type="EMBL" id="CP109495">
    <property type="protein sequence ID" value="WUX51452.1"/>
    <property type="molecule type" value="Genomic_DNA"/>
</dbReference>
<evidence type="ECO:0000313" key="3">
    <source>
        <dbReference type="Proteomes" id="UP001432209"/>
    </source>
</evidence>
<dbReference type="Proteomes" id="UP001432209">
    <property type="component" value="Chromosome"/>
</dbReference>
<protein>
    <submittedName>
        <fullName evidence="2">Uncharacterized protein</fullName>
    </submittedName>
</protein>
<proteinExistence type="predicted"/>
<dbReference type="RefSeq" id="WP_329075109.1">
    <property type="nucleotide sequence ID" value="NZ_CP109495.1"/>
</dbReference>
<keyword evidence="1" id="KW-0175">Coiled coil</keyword>
<name>A0ABZ2A3G6_STRNV</name>
<keyword evidence="3" id="KW-1185">Reference proteome</keyword>
<organism evidence="2 3">
    <name type="scientific">Streptomyces niveus</name>
    <name type="common">Streptomyces spheroides</name>
    <dbReference type="NCBI Taxonomy" id="193462"/>
    <lineage>
        <taxon>Bacteria</taxon>
        <taxon>Bacillati</taxon>
        <taxon>Actinomycetota</taxon>
        <taxon>Actinomycetes</taxon>
        <taxon>Kitasatosporales</taxon>
        <taxon>Streptomycetaceae</taxon>
        <taxon>Streptomyces</taxon>
    </lineage>
</organism>
<evidence type="ECO:0000313" key="2">
    <source>
        <dbReference type="EMBL" id="WUX51452.1"/>
    </source>
</evidence>